<dbReference type="InterPro" id="IPR006162">
    <property type="entry name" value="Ppantetheine_attach_site"/>
</dbReference>
<keyword evidence="2" id="KW-0596">Phosphopantetheine</keyword>
<dbReference type="CDD" id="cd12116">
    <property type="entry name" value="A_NRPS_Ta1_like"/>
    <property type="match status" value="1"/>
</dbReference>
<dbReference type="Gene3D" id="1.10.1200.10">
    <property type="entry name" value="ACP-like"/>
    <property type="match status" value="1"/>
</dbReference>
<dbReference type="GO" id="GO:0003824">
    <property type="term" value="F:catalytic activity"/>
    <property type="evidence" value="ECO:0007669"/>
    <property type="project" value="InterPro"/>
</dbReference>
<dbReference type="GO" id="GO:0031177">
    <property type="term" value="F:phosphopantetheine binding"/>
    <property type="evidence" value="ECO:0007669"/>
    <property type="project" value="TreeGrafter"/>
</dbReference>
<dbReference type="InterPro" id="IPR036736">
    <property type="entry name" value="ACP-like_sf"/>
</dbReference>
<dbReference type="OrthoDB" id="9757559at2"/>
<dbReference type="InterPro" id="IPR045851">
    <property type="entry name" value="AMP-bd_C_sf"/>
</dbReference>
<dbReference type="InterPro" id="IPR000873">
    <property type="entry name" value="AMP-dep_synth/lig_dom"/>
</dbReference>
<keyword evidence="6" id="KW-1185">Reference proteome</keyword>
<dbReference type="Pfam" id="PF13193">
    <property type="entry name" value="AMP-binding_C"/>
    <property type="match status" value="1"/>
</dbReference>
<dbReference type="PROSITE" id="PS00012">
    <property type="entry name" value="PHOSPHOPANTETHEINE"/>
    <property type="match status" value="1"/>
</dbReference>
<evidence type="ECO:0000259" key="4">
    <source>
        <dbReference type="PROSITE" id="PS50075"/>
    </source>
</evidence>
<dbReference type="PANTHER" id="PTHR45527:SF1">
    <property type="entry name" value="FATTY ACID SYNTHASE"/>
    <property type="match status" value="1"/>
</dbReference>
<dbReference type="InterPro" id="IPR001242">
    <property type="entry name" value="Condensation_dom"/>
</dbReference>
<dbReference type="InterPro" id="IPR009081">
    <property type="entry name" value="PP-bd_ACP"/>
</dbReference>
<dbReference type="FunFam" id="3.40.50.12780:FF:000012">
    <property type="entry name" value="Non-ribosomal peptide synthetase"/>
    <property type="match status" value="1"/>
</dbReference>
<dbReference type="Gene3D" id="3.30.559.30">
    <property type="entry name" value="Nonribosomal peptide synthetase, condensation domain"/>
    <property type="match status" value="1"/>
</dbReference>
<feature type="domain" description="Carrier" evidence="4">
    <location>
        <begin position="1008"/>
        <end position="1084"/>
    </location>
</feature>
<dbReference type="InterPro" id="IPR020459">
    <property type="entry name" value="AMP-binding"/>
</dbReference>
<organism evidence="5 6">
    <name type="scientific">Aerolutibacter ruishenii</name>
    <dbReference type="NCBI Taxonomy" id="686800"/>
    <lineage>
        <taxon>Bacteria</taxon>
        <taxon>Pseudomonadati</taxon>
        <taxon>Pseudomonadota</taxon>
        <taxon>Gammaproteobacteria</taxon>
        <taxon>Lysobacterales</taxon>
        <taxon>Lysobacteraceae</taxon>
        <taxon>Aerolutibacter</taxon>
    </lineage>
</organism>
<dbReference type="SUPFAM" id="SSF56801">
    <property type="entry name" value="Acetyl-CoA synthetase-like"/>
    <property type="match status" value="1"/>
</dbReference>
<proteinExistence type="predicted"/>
<sequence length="1112" mass="120198">MSTAAIAATPILEPVDYDPFAGGALERVVPTTRAQREIWLADQLGQDASLAFNLAVRLRFHGELDVDALCQALQDLADRHDALRANVAPDGLELCIRSSAPLPVEYFDFAGFGPVDAGAAVSERFDRAVQTPFSLAVDPLFRAELMRIGAGEHVLLLAAHHVVCDGWSWWVIVRELGALYGQHLARREPQLPEPATFGDFCLDEAESYEPSKREADEAYWQGRFPGAATVLELPADRTRPPVRSFASAWVDHVLDEDLLCALRHVGARRNASLFAMLLAGFSGLLARLTGQSDIVIGIPAAGQPVAGCDDLVGHCVNTLPLRFDVDASDAFSKLLDVAQGTLLDALDHQQCTLGTLLTRLRLPRDPARMPLVSVLFNLDQAIDQQSEAFEGLAMEFDSVPRTFETFELFVNAVQAKGQLRLECQYNTDLFDAATIRRWLRAYECLLRGAVESLSTELRRLPMLDAETRSELGQLQPGPVEYDYACRVHEYFERQCDRTPMRRAVLAGGTGCSYQDLEARANQIAHVLREHGIGRGALVGVAIGRGVDMLAALLAILKSGAGYVPLDPAFPTERLAFMAADAGLAMLVTTREHADRVDLRGRPVLLLDADSGRIHDASAQRLGPDADCASPEDPAYVIYTSGSTGRPKGVVVPHRAVSNFLSSMRASPGLSEHDRLVAVTTLSFDIAVLELLLPLSVGAEVIVADRDTASDGQALRALVESSNATVMQGTPSSWRLLLEAGWKGSSAFKALCGGEPMAPDLAASLLSRCGSVWNLYGPTETTVWSTCAHIERRGDGAMPDVHIGRPITNTSIWIVDGGGELCPLGVPGEICIGGHGVTRGYLDRPELTSARFIPDRYTFAESNDLHPVVPAWLYRTGDRGRWRKDGNLEHMGRLDNQVKVRGYRIELGEIEANLCACTGIARVAAIVREDRPDDLRLVAYVVPLPGTVLDEAALKNQLQGVLPAYMLPQHIVVLDGLPELPNGKIDRNGLPPPLAKASAPAAKVEAPATGIDPRVRYLSGLWSELLGVPASAEDNFFELGGHSMLAVQMASRVQRDTGHRIKLISLGAETLCQVASRLPMPDSSGGSSAGVGGRIGSGLRRLLGMDKADQEAR</sequence>
<dbReference type="SUPFAM" id="SSF47336">
    <property type="entry name" value="ACP-like"/>
    <property type="match status" value="1"/>
</dbReference>
<evidence type="ECO:0000256" key="3">
    <source>
        <dbReference type="ARBA" id="ARBA00022553"/>
    </source>
</evidence>
<dbReference type="NCBIfam" id="TIGR01733">
    <property type="entry name" value="AA-adenyl-dom"/>
    <property type="match status" value="1"/>
</dbReference>
<dbReference type="PANTHER" id="PTHR45527">
    <property type="entry name" value="NONRIBOSOMAL PEPTIDE SYNTHETASE"/>
    <property type="match status" value="1"/>
</dbReference>
<dbReference type="Gene3D" id="2.30.38.10">
    <property type="entry name" value="Luciferase, Domain 3"/>
    <property type="match status" value="1"/>
</dbReference>
<dbReference type="Gene3D" id="3.40.50.980">
    <property type="match status" value="2"/>
</dbReference>
<dbReference type="FunFam" id="3.40.50.980:FF:000001">
    <property type="entry name" value="Non-ribosomal peptide synthetase"/>
    <property type="match status" value="1"/>
</dbReference>
<dbReference type="AlphaFoldDB" id="A0A562LYN2"/>
<dbReference type="PROSITE" id="PS50075">
    <property type="entry name" value="CARRIER"/>
    <property type="match status" value="1"/>
</dbReference>
<evidence type="ECO:0000313" key="6">
    <source>
        <dbReference type="Proteomes" id="UP000316471"/>
    </source>
</evidence>
<dbReference type="EMBL" id="VLKP01000003">
    <property type="protein sequence ID" value="TWI12751.1"/>
    <property type="molecule type" value="Genomic_DNA"/>
</dbReference>
<dbReference type="GO" id="GO:0044550">
    <property type="term" value="P:secondary metabolite biosynthetic process"/>
    <property type="evidence" value="ECO:0007669"/>
    <property type="project" value="TreeGrafter"/>
</dbReference>
<accession>A0A562LYN2</accession>
<comment type="cofactor">
    <cofactor evidence="1">
        <name>pantetheine 4'-phosphate</name>
        <dbReference type="ChEBI" id="CHEBI:47942"/>
    </cofactor>
</comment>
<evidence type="ECO:0000256" key="1">
    <source>
        <dbReference type="ARBA" id="ARBA00001957"/>
    </source>
</evidence>
<dbReference type="Pfam" id="PF00550">
    <property type="entry name" value="PP-binding"/>
    <property type="match status" value="1"/>
</dbReference>
<dbReference type="Gene3D" id="3.30.559.10">
    <property type="entry name" value="Chloramphenicol acetyltransferase-like domain"/>
    <property type="match status" value="1"/>
</dbReference>
<keyword evidence="3" id="KW-0597">Phosphoprotein</keyword>
<dbReference type="GO" id="GO:0005737">
    <property type="term" value="C:cytoplasm"/>
    <property type="evidence" value="ECO:0007669"/>
    <property type="project" value="TreeGrafter"/>
</dbReference>
<protein>
    <submittedName>
        <fullName evidence="5">Amino acid adenylation domain-containing protein</fullName>
    </submittedName>
</protein>
<dbReference type="Pfam" id="PF00501">
    <property type="entry name" value="AMP-binding"/>
    <property type="match status" value="1"/>
</dbReference>
<dbReference type="InterPro" id="IPR020845">
    <property type="entry name" value="AMP-binding_CS"/>
</dbReference>
<dbReference type="Proteomes" id="UP000316471">
    <property type="component" value="Unassembled WGS sequence"/>
</dbReference>
<dbReference type="RefSeq" id="WP_158636279.1">
    <property type="nucleotide sequence ID" value="NZ_VLKP01000003.1"/>
</dbReference>
<dbReference type="InterPro" id="IPR023213">
    <property type="entry name" value="CAT-like_dom_sf"/>
</dbReference>
<dbReference type="CDD" id="cd19531">
    <property type="entry name" value="LCL_NRPS-like"/>
    <property type="match status" value="1"/>
</dbReference>
<evidence type="ECO:0000313" key="5">
    <source>
        <dbReference type="EMBL" id="TWI12751.1"/>
    </source>
</evidence>
<evidence type="ECO:0000256" key="2">
    <source>
        <dbReference type="ARBA" id="ARBA00022450"/>
    </source>
</evidence>
<name>A0A562LYN2_9GAMM</name>
<dbReference type="SUPFAM" id="SSF52777">
    <property type="entry name" value="CoA-dependent acyltransferases"/>
    <property type="match status" value="2"/>
</dbReference>
<dbReference type="GO" id="GO:0043041">
    <property type="term" value="P:amino acid activation for nonribosomal peptide biosynthetic process"/>
    <property type="evidence" value="ECO:0007669"/>
    <property type="project" value="TreeGrafter"/>
</dbReference>
<reference evidence="5 6" key="1">
    <citation type="journal article" date="2015" name="Stand. Genomic Sci.">
        <title>Genomic Encyclopedia of Bacterial and Archaeal Type Strains, Phase III: the genomes of soil and plant-associated and newly described type strains.</title>
        <authorList>
            <person name="Whitman W.B."/>
            <person name="Woyke T."/>
            <person name="Klenk H.P."/>
            <person name="Zhou Y."/>
            <person name="Lilburn T.G."/>
            <person name="Beck B.J."/>
            <person name="De Vos P."/>
            <person name="Vandamme P."/>
            <person name="Eisen J.A."/>
            <person name="Garrity G."/>
            <person name="Hugenholtz P."/>
            <person name="Kyrpides N.C."/>
        </authorList>
    </citation>
    <scope>NUCLEOTIDE SEQUENCE [LARGE SCALE GENOMIC DNA]</scope>
    <source>
        <strain evidence="5 6">CGMCC 1.10136</strain>
    </source>
</reference>
<dbReference type="PRINTS" id="PR00154">
    <property type="entry name" value="AMPBINDING"/>
</dbReference>
<dbReference type="Gene3D" id="3.30.300.30">
    <property type="match status" value="1"/>
</dbReference>
<dbReference type="PROSITE" id="PS00455">
    <property type="entry name" value="AMP_BINDING"/>
    <property type="match status" value="1"/>
</dbReference>
<comment type="caution">
    <text evidence="5">The sequence shown here is derived from an EMBL/GenBank/DDBJ whole genome shotgun (WGS) entry which is preliminary data.</text>
</comment>
<dbReference type="InterPro" id="IPR010071">
    <property type="entry name" value="AA_adenyl_dom"/>
</dbReference>
<gene>
    <name evidence="5" type="ORF">IP93_01097</name>
</gene>
<dbReference type="Pfam" id="PF00668">
    <property type="entry name" value="Condensation"/>
    <property type="match status" value="1"/>
</dbReference>
<dbReference type="InterPro" id="IPR025110">
    <property type="entry name" value="AMP-bd_C"/>
</dbReference>